<dbReference type="eggNOG" id="COG5323">
    <property type="taxonomic scope" value="Bacteria"/>
</dbReference>
<dbReference type="Gene3D" id="3.40.50.300">
    <property type="entry name" value="P-loop containing nucleotide triphosphate hydrolases"/>
    <property type="match status" value="1"/>
</dbReference>
<evidence type="ECO:0000313" key="5">
    <source>
        <dbReference type="Proteomes" id="UP000024284"/>
    </source>
</evidence>
<protein>
    <submittedName>
        <fullName evidence="4">ATP-binding protein</fullName>
    </submittedName>
</protein>
<keyword evidence="4" id="KW-0547">Nucleotide-binding</keyword>
<organism evidence="4 5">
    <name type="scientific">Sphingobium herbicidovorans (strain ATCC 700291 / DSM 11019 / CCUG 56400 / KCTC 2939 / LMG 18315 / NBRC 16415 / MH)</name>
    <name type="common">Sphingomonas herbicidovorans</name>
    <dbReference type="NCBI Taxonomy" id="1219045"/>
    <lineage>
        <taxon>Bacteria</taxon>
        <taxon>Pseudomonadati</taxon>
        <taxon>Pseudomonadota</taxon>
        <taxon>Alphaproteobacteria</taxon>
        <taxon>Sphingomonadales</taxon>
        <taxon>Sphingomonadaceae</taxon>
        <taxon>Sphingobium</taxon>
    </lineage>
</organism>
<feature type="domain" description="Terminase large subunit gp17-like C-terminal" evidence="3">
    <location>
        <begin position="318"/>
        <end position="466"/>
    </location>
</feature>
<name>A0A086P7Q2_SPHHM</name>
<evidence type="ECO:0000256" key="2">
    <source>
        <dbReference type="SAM" id="MobiDB-lite"/>
    </source>
</evidence>
<sequence>MFRVGPCSSPNIQAASDAKEVTDDEVEAERGKGARPVGGISDFERLAALPDEARERVLAGLNGAAAQALAHDWEWLARPEQLAPEGDWRIWLMMAGRGFGKTRAGAEWVRAIAERDGRARIALVGATLGEARSVMVEGPSGLLAVAPWWNRPAFSPALRRLIWPNGAMALLFGAADAESLRGPQFSHGWADEIAKWPGGEAAWDNLMMGMRLGDRPRVLATTTPRPVPLVRTLVAGKDNGVVVTRGRTADNLANLADGFVAAMEQSYGATRLGRQELEGELISDVEGALWSRDLLERCRVAHVPEREDGGALLSRVVVGVDPPASAHGDACGIIVAGLGGDGRAYVIADASVEKATPEGWARAVAQAAAQHGADRVIAEANNGGAMVESVLRAAEAALPVRLVHASRGKSARAEPVAALYEAGRVRHRGAFWTLEDEMCGLVAGGGYVGPGRSPDRADALVWALSELMLGRRGQARVRPV</sequence>
<dbReference type="Pfam" id="PF17289">
    <property type="entry name" value="Terminase_6C"/>
    <property type="match status" value="1"/>
</dbReference>
<accession>A0A086P7Q2</accession>
<keyword evidence="1" id="KW-1188">Viral release from host cell</keyword>
<dbReference type="AlphaFoldDB" id="A0A086P7Q2"/>
<evidence type="ECO:0000313" key="4">
    <source>
        <dbReference type="EMBL" id="KFG89420.1"/>
    </source>
</evidence>
<comment type="caution">
    <text evidence="4">The sequence shown here is derived from an EMBL/GenBank/DDBJ whole genome shotgun (WGS) entry which is preliminary data.</text>
</comment>
<gene>
    <name evidence="4" type="ORF">BV98_002804</name>
</gene>
<dbReference type="Gene3D" id="3.30.420.240">
    <property type="match status" value="1"/>
</dbReference>
<feature type="region of interest" description="Disordered" evidence="2">
    <location>
        <begin position="1"/>
        <end position="36"/>
    </location>
</feature>
<evidence type="ECO:0000259" key="3">
    <source>
        <dbReference type="Pfam" id="PF17289"/>
    </source>
</evidence>
<dbReference type="InterPro" id="IPR035421">
    <property type="entry name" value="Terminase_6C"/>
</dbReference>
<dbReference type="OrthoDB" id="4519042at2"/>
<dbReference type="STRING" id="76947.GCA_002080435_02695"/>
<evidence type="ECO:0000256" key="1">
    <source>
        <dbReference type="ARBA" id="ARBA00022612"/>
    </source>
</evidence>
<dbReference type="InterPro" id="IPR027417">
    <property type="entry name" value="P-loop_NTPase"/>
</dbReference>
<dbReference type="PATRIC" id="fig|1219045.3.peg.2844"/>
<reference evidence="4" key="1">
    <citation type="submission" date="2014-08" db="EMBL/GenBank/DDBJ databases">
        <title>Draft genome sequences of Sphingobium herbicidovorans.</title>
        <authorList>
            <person name="Gan H.M."/>
            <person name="Gan H.Y."/>
            <person name="Savka M.A."/>
        </authorList>
    </citation>
    <scope>NUCLEOTIDE SEQUENCE [LARGE SCALE GENOMIC DNA]</scope>
    <source>
        <strain evidence="4">NBRC 16415</strain>
    </source>
</reference>
<proteinExistence type="predicted"/>
<keyword evidence="4" id="KW-0067">ATP-binding</keyword>
<dbReference type="Proteomes" id="UP000024284">
    <property type="component" value="Unassembled WGS sequence"/>
</dbReference>
<dbReference type="Pfam" id="PF03237">
    <property type="entry name" value="Terminase_6N"/>
    <property type="match status" value="1"/>
</dbReference>
<dbReference type="GO" id="GO:0005524">
    <property type="term" value="F:ATP binding"/>
    <property type="evidence" value="ECO:0007669"/>
    <property type="project" value="UniProtKB-KW"/>
</dbReference>
<keyword evidence="5" id="KW-1185">Reference proteome</keyword>
<dbReference type="EMBL" id="JFZA02000029">
    <property type="protein sequence ID" value="KFG89420.1"/>
    <property type="molecule type" value="Genomic_DNA"/>
</dbReference>